<evidence type="ECO:0000313" key="4">
    <source>
        <dbReference type="EMBL" id="AEX85878.1"/>
    </source>
</evidence>
<dbReference type="FunFam" id="1.20.272.10:FF:000001">
    <property type="entry name" value="Putative AAA family ATPase"/>
    <property type="match status" value="1"/>
</dbReference>
<reference evidence="5" key="2">
    <citation type="submission" date="2012-01" db="EMBL/GenBank/DDBJ databases">
        <title>Complete sequence of chromosome of Marinitoga piezophila KA3.</title>
        <authorList>
            <person name="Lucas S."/>
            <person name="Han J."/>
            <person name="Lapidus A."/>
            <person name="Cheng J.-F."/>
            <person name="Goodwin L."/>
            <person name="Pitluck S."/>
            <person name="Peters L."/>
            <person name="Mikhailova N."/>
            <person name="Teshima H."/>
            <person name="Detter J.C."/>
            <person name="Han C."/>
            <person name="Tapia R."/>
            <person name="Land M."/>
            <person name="Hauser L."/>
            <person name="Kyrpides N."/>
            <person name="Ivanova N."/>
            <person name="Pagani I."/>
            <person name="Jebbar M."/>
            <person name="Vannier P."/>
            <person name="Oger P."/>
            <person name="Cario A."/>
            <person name="Bartlett D."/>
            <person name="Noll K.M."/>
            <person name="Woyke T."/>
        </authorList>
    </citation>
    <scope>NUCLEOTIDE SEQUENCE [LARGE SCALE GENOMIC DNA]</scope>
    <source>
        <strain evidence="5">DSM 14283 / JCM 11233 / KA3</strain>
    </source>
</reference>
<dbReference type="InterPro" id="IPR008824">
    <property type="entry name" value="RuvB-like_N"/>
</dbReference>
<dbReference type="GO" id="GO:0008047">
    <property type="term" value="F:enzyme activator activity"/>
    <property type="evidence" value="ECO:0007669"/>
    <property type="project" value="TreeGrafter"/>
</dbReference>
<dbReference type="EMBL" id="CP003257">
    <property type="protein sequence ID" value="AEX85878.1"/>
    <property type="molecule type" value="Genomic_DNA"/>
</dbReference>
<dbReference type="GO" id="GO:0009378">
    <property type="term" value="F:four-way junction helicase activity"/>
    <property type="evidence" value="ECO:0007669"/>
    <property type="project" value="InterPro"/>
</dbReference>
<sequence>MNRPLYEELRPKNLEEIEGNDELKKILKRWIKTNKLKSFVIYGPPGCGKTTVVSAFLNELDKNKYEIHKISGALEGAKTLKNIINTKNPLFQKQIVLFVDEIHRLNKAEQDVLLLHVENGDVVLIGSTTENPSFSLNPALRSRVLLFEIKPLDTGEIKNILEKIKKKYNMTYSEQLPEILKEIFGHDIRQMINILEALIDIGEKNITPETLSKINSSYRGFSKENKYDAISAFIKSIRGSDPDAAVFYLAYMLENGEDPVYIARRLMILAGEDIGLADPMALNIAVSAFIATKEIGYPECLYPLTEATLYLSSAPKSNTVMKTYFNAKNAINEKFEIPLKLRNPVTKFMKNKGYGKEYKYPHDFGGFIKDTYLPDKLENKQFFNPREIGFEGKIAQRLKKLWKGIKDY</sequence>
<dbReference type="Gene3D" id="1.10.8.60">
    <property type="match status" value="1"/>
</dbReference>
<dbReference type="CDD" id="cd00009">
    <property type="entry name" value="AAA"/>
    <property type="match status" value="1"/>
</dbReference>
<organism evidence="4 5">
    <name type="scientific">Marinitoga piezophila (strain DSM 14283 / JCM 11233 / KA3)</name>
    <dbReference type="NCBI Taxonomy" id="443254"/>
    <lineage>
        <taxon>Bacteria</taxon>
        <taxon>Thermotogati</taxon>
        <taxon>Thermotogota</taxon>
        <taxon>Thermotogae</taxon>
        <taxon>Petrotogales</taxon>
        <taxon>Petrotogaceae</taxon>
        <taxon>Marinitoga</taxon>
    </lineage>
</organism>
<dbReference type="InterPro" id="IPR003593">
    <property type="entry name" value="AAA+_ATPase"/>
</dbReference>
<accession>H2J463</accession>
<evidence type="ECO:0000313" key="5">
    <source>
        <dbReference type="Proteomes" id="UP000007161"/>
    </source>
</evidence>
<evidence type="ECO:0000256" key="1">
    <source>
        <dbReference type="ARBA" id="ARBA00022741"/>
    </source>
</evidence>
<gene>
    <name evidence="4" type="ordered locus">Marpi_1483</name>
</gene>
<dbReference type="GO" id="GO:0003677">
    <property type="term" value="F:DNA binding"/>
    <property type="evidence" value="ECO:0007669"/>
    <property type="project" value="InterPro"/>
</dbReference>
<dbReference type="STRING" id="443254.Marpi_1483"/>
<dbReference type="eggNOG" id="COG2256">
    <property type="taxonomic scope" value="Bacteria"/>
</dbReference>
<keyword evidence="1" id="KW-0547">Nucleotide-binding</keyword>
<dbReference type="SUPFAM" id="SSF48019">
    <property type="entry name" value="post-AAA+ oligomerization domain-like"/>
    <property type="match status" value="1"/>
</dbReference>
<dbReference type="HOGENOM" id="CLU_017985_0_3_0"/>
<reference evidence="4 5" key="1">
    <citation type="journal article" date="2012" name="J. Bacteriol.">
        <title>Complete Genome Sequence of the Thermophilic, Piezophilic, Heterotrophic Bacterium Marinitoga piezophila KA3.</title>
        <authorList>
            <person name="Lucas S."/>
            <person name="Han J."/>
            <person name="Lapidus A."/>
            <person name="Cheng J.F."/>
            <person name="Goodwin L.A."/>
            <person name="Pitluck S."/>
            <person name="Peters L."/>
            <person name="Mikhailova N."/>
            <person name="Teshima H."/>
            <person name="Detter J.C."/>
            <person name="Han C."/>
            <person name="Tapia R."/>
            <person name="Land M."/>
            <person name="Hauser L."/>
            <person name="Kyrpides N.C."/>
            <person name="Ivanova N."/>
            <person name="Pagani I."/>
            <person name="Vannier P."/>
            <person name="Oger P."/>
            <person name="Bartlett D.H."/>
            <person name="Noll K.M."/>
            <person name="Woyke T."/>
            <person name="Jebbar M."/>
        </authorList>
    </citation>
    <scope>NUCLEOTIDE SEQUENCE [LARGE SCALE GENOMIC DNA]</scope>
    <source>
        <strain evidence="5">DSM 14283 / JCM 11233 / KA3</strain>
    </source>
</reference>
<dbReference type="Gene3D" id="3.40.50.300">
    <property type="entry name" value="P-loop containing nucleotide triphosphate hydrolases"/>
    <property type="match status" value="1"/>
</dbReference>
<evidence type="ECO:0000256" key="2">
    <source>
        <dbReference type="ARBA" id="ARBA00022840"/>
    </source>
</evidence>
<dbReference type="PANTHER" id="PTHR13779:SF7">
    <property type="entry name" value="ATPASE WRNIP1"/>
    <property type="match status" value="1"/>
</dbReference>
<dbReference type="GO" id="GO:0000731">
    <property type="term" value="P:DNA synthesis involved in DNA repair"/>
    <property type="evidence" value="ECO:0007669"/>
    <property type="project" value="TreeGrafter"/>
</dbReference>
<dbReference type="InterPro" id="IPR032423">
    <property type="entry name" value="AAA_assoc_2"/>
</dbReference>
<dbReference type="KEGG" id="mpz:Marpi_1483"/>
<dbReference type="Gene3D" id="1.10.3710.10">
    <property type="entry name" value="DNA polymerase III clamp loader subunits, C-terminal domain"/>
    <property type="match status" value="1"/>
</dbReference>
<dbReference type="GO" id="GO:0006261">
    <property type="term" value="P:DNA-templated DNA replication"/>
    <property type="evidence" value="ECO:0007669"/>
    <property type="project" value="TreeGrafter"/>
</dbReference>
<keyword evidence="2" id="KW-0067">ATP-binding</keyword>
<proteinExistence type="predicted"/>
<feature type="domain" description="AAA+ ATPase" evidence="3">
    <location>
        <begin position="35"/>
        <end position="152"/>
    </location>
</feature>
<dbReference type="GO" id="GO:0017116">
    <property type="term" value="F:single-stranded DNA helicase activity"/>
    <property type="evidence" value="ECO:0007669"/>
    <property type="project" value="TreeGrafter"/>
</dbReference>
<dbReference type="Proteomes" id="UP000007161">
    <property type="component" value="Chromosome"/>
</dbReference>
<evidence type="ECO:0000259" key="3">
    <source>
        <dbReference type="SMART" id="SM00382"/>
    </source>
</evidence>
<dbReference type="InterPro" id="IPR051314">
    <property type="entry name" value="AAA_ATPase_RarA/MGS1/WRNIP1"/>
</dbReference>
<protein>
    <submittedName>
        <fullName evidence="4">AAA ATPase</fullName>
    </submittedName>
</protein>
<dbReference type="PANTHER" id="PTHR13779">
    <property type="entry name" value="WERNER HELICASE-INTERACTING PROTEIN 1 FAMILY MEMBER"/>
    <property type="match status" value="1"/>
</dbReference>
<dbReference type="AlphaFoldDB" id="H2J463"/>
<dbReference type="Pfam" id="PF12002">
    <property type="entry name" value="MgsA_C"/>
    <property type="match status" value="1"/>
</dbReference>
<dbReference type="Pfam" id="PF05496">
    <property type="entry name" value="RuvB_N"/>
    <property type="match status" value="1"/>
</dbReference>
<dbReference type="InterPro" id="IPR021886">
    <property type="entry name" value="MgsA_C"/>
</dbReference>
<keyword evidence="5" id="KW-1185">Reference proteome</keyword>
<dbReference type="OrthoDB" id="9778364at2"/>
<dbReference type="SMART" id="SM00382">
    <property type="entry name" value="AAA"/>
    <property type="match status" value="1"/>
</dbReference>
<dbReference type="GO" id="GO:0006310">
    <property type="term" value="P:DNA recombination"/>
    <property type="evidence" value="ECO:0007669"/>
    <property type="project" value="InterPro"/>
</dbReference>
<dbReference type="InterPro" id="IPR008921">
    <property type="entry name" value="DNA_pol3_clamp-load_cplx_C"/>
</dbReference>
<dbReference type="InterPro" id="IPR027417">
    <property type="entry name" value="P-loop_NTPase"/>
</dbReference>
<dbReference type="SUPFAM" id="SSF52540">
    <property type="entry name" value="P-loop containing nucleoside triphosphate hydrolases"/>
    <property type="match status" value="1"/>
</dbReference>
<dbReference type="GO" id="GO:0005524">
    <property type="term" value="F:ATP binding"/>
    <property type="evidence" value="ECO:0007669"/>
    <property type="project" value="UniProtKB-KW"/>
</dbReference>
<dbReference type="Pfam" id="PF16193">
    <property type="entry name" value="AAA_assoc_2"/>
    <property type="match status" value="1"/>
</dbReference>
<dbReference type="RefSeq" id="WP_014296949.1">
    <property type="nucleotide sequence ID" value="NC_016751.1"/>
</dbReference>
<dbReference type="Gene3D" id="1.20.272.10">
    <property type="match status" value="1"/>
</dbReference>
<name>H2J463_MARPK</name>